<dbReference type="GO" id="GO:0016020">
    <property type="term" value="C:membrane"/>
    <property type="evidence" value="ECO:0007669"/>
    <property type="project" value="UniProtKB-SubCell"/>
</dbReference>
<evidence type="ECO:0000256" key="3">
    <source>
        <dbReference type="ARBA" id="ARBA00004496"/>
    </source>
</evidence>
<keyword evidence="6" id="KW-0458">Lysosome</keyword>
<dbReference type="GeneTree" id="ENSGT00940000158087"/>
<dbReference type="PANTHER" id="PTHR23354:SF131">
    <property type="entry name" value="MTOR-ASSOCIATED PROTEIN MEAK7"/>
    <property type="match status" value="1"/>
</dbReference>
<dbReference type="Ensembl" id="ENSGACT00000083752.1">
    <property type="protein sequence ID" value="ENSGACP00000064749.1"/>
    <property type="gene ID" value="ENSGACG00000000482.2"/>
</dbReference>
<reference evidence="12" key="3">
    <citation type="submission" date="2025-09" db="UniProtKB">
        <authorList>
            <consortium name="Ensembl"/>
        </authorList>
    </citation>
    <scope>IDENTIFICATION</scope>
</reference>
<dbReference type="InterPro" id="IPR006571">
    <property type="entry name" value="TLDc_dom"/>
</dbReference>
<evidence type="ECO:0000256" key="5">
    <source>
        <dbReference type="ARBA" id="ARBA00023136"/>
    </source>
</evidence>
<dbReference type="GO" id="GO:0005634">
    <property type="term" value="C:nucleus"/>
    <property type="evidence" value="ECO:0007669"/>
    <property type="project" value="TreeGrafter"/>
</dbReference>
<dbReference type="SMART" id="SM00584">
    <property type="entry name" value="TLDc"/>
    <property type="match status" value="1"/>
</dbReference>
<evidence type="ECO:0000256" key="8">
    <source>
        <dbReference type="ARBA" id="ARBA00041780"/>
    </source>
</evidence>
<accession>A0AAQ4RM77</accession>
<protein>
    <recommendedName>
        <fullName evidence="7">MTOR-associated protein MEAK7</fullName>
    </recommendedName>
    <alternativeName>
        <fullName evidence="9">TBC/LysM-associated domain-containing protein 1</fullName>
    </alternativeName>
    <alternativeName>
        <fullName evidence="8">TLD domain-containing protein 1</fullName>
    </alternativeName>
</protein>
<feature type="region of interest" description="Disordered" evidence="10">
    <location>
        <begin position="440"/>
        <end position="502"/>
    </location>
</feature>
<dbReference type="Pfam" id="PF07534">
    <property type="entry name" value="TLD"/>
    <property type="match status" value="1"/>
</dbReference>
<name>A0AAQ4RM77_GASAC</name>
<organism evidence="12 13">
    <name type="scientific">Gasterosteus aculeatus aculeatus</name>
    <name type="common">three-spined stickleback</name>
    <dbReference type="NCBI Taxonomy" id="481459"/>
    <lineage>
        <taxon>Eukaryota</taxon>
        <taxon>Metazoa</taxon>
        <taxon>Chordata</taxon>
        <taxon>Craniata</taxon>
        <taxon>Vertebrata</taxon>
        <taxon>Euteleostomi</taxon>
        <taxon>Actinopterygii</taxon>
        <taxon>Neopterygii</taxon>
        <taxon>Teleostei</taxon>
        <taxon>Neoteleostei</taxon>
        <taxon>Acanthomorphata</taxon>
        <taxon>Eupercaria</taxon>
        <taxon>Perciformes</taxon>
        <taxon>Cottioidei</taxon>
        <taxon>Gasterosteales</taxon>
        <taxon>Gasterosteidae</taxon>
        <taxon>Gasterosteus</taxon>
    </lineage>
</organism>
<evidence type="ECO:0000313" key="13">
    <source>
        <dbReference type="Proteomes" id="UP000007635"/>
    </source>
</evidence>
<evidence type="ECO:0000256" key="6">
    <source>
        <dbReference type="ARBA" id="ARBA00023228"/>
    </source>
</evidence>
<evidence type="ECO:0000259" key="11">
    <source>
        <dbReference type="PROSITE" id="PS51886"/>
    </source>
</evidence>
<evidence type="ECO:0000256" key="4">
    <source>
        <dbReference type="ARBA" id="ARBA00022490"/>
    </source>
</evidence>
<dbReference type="GO" id="GO:0006979">
    <property type="term" value="P:response to oxidative stress"/>
    <property type="evidence" value="ECO:0007669"/>
    <property type="project" value="TreeGrafter"/>
</dbReference>
<evidence type="ECO:0000256" key="10">
    <source>
        <dbReference type="SAM" id="MobiDB-lite"/>
    </source>
</evidence>
<dbReference type="GO" id="GO:0005764">
    <property type="term" value="C:lysosome"/>
    <property type="evidence" value="ECO:0007669"/>
    <property type="project" value="UniProtKB-SubCell"/>
</dbReference>
<keyword evidence="4" id="KW-0963">Cytoplasm</keyword>
<dbReference type="PANTHER" id="PTHR23354">
    <property type="entry name" value="NUCLEOLAR PROTEIN 7/ESTROGEN RECEPTOR COACTIVATOR-RELATED"/>
    <property type="match status" value="1"/>
</dbReference>
<proteinExistence type="predicted"/>
<reference evidence="12 13" key="1">
    <citation type="journal article" date="2021" name="G3 (Bethesda)">
        <title>Improved contiguity of the threespine stickleback genome using long-read sequencing.</title>
        <authorList>
            <person name="Nath S."/>
            <person name="Shaw D.E."/>
            <person name="White M.A."/>
        </authorList>
    </citation>
    <scope>NUCLEOTIDE SEQUENCE [LARGE SCALE GENOMIC DNA]</scope>
    <source>
        <strain evidence="12 13">Lake Benthic</strain>
    </source>
</reference>
<reference evidence="12" key="2">
    <citation type="submission" date="2025-08" db="UniProtKB">
        <authorList>
            <consortium name="Ensembl"/>
        </authorList>
    </citation>
    <scope>IDENTIFICATION</scope>
</reference>
<evidence type="ECO:0000313" key="12">
    <source>
        <dbReference type="Ensembl" id="ENSGACP00000064749.1"/>
    </source>
</evidence>
<dbReference type="AlphaFoldDB" id="A0AAQ4RM77"/>
<dbReference type="Proteomes" id="UP000007635">
    <property type="component" value="Chromosome XIX"/>
</dbReference>
<sequence>MGNAESVVVKKRLARFRPGELPAVEGVFHRLLGASAAGETALTLAMLQSSMGSVAPDSMVRRLYRCMCRIDPAAAGEAAAAASSAVSREQLVIFLADVLRGTAEERAPLVVAMSQRGDEAGASVPRERLAEFLQDLISAVVQTLVHRGHLQAWQPEKMGDQSRGVELLAEQICSELGPSDQAGHDVSSVEDWIFRMSQVSSYLEMLVAEGLDVSLGGRPAPRLLPPCKETPWRDLTRVLLDVPTLMFLAAQLPDGCSAPWRLVFSTQLHGESFARMASGLTKGGGPTLLLVRDAGGHVFGAFASRGWEVKPQFQGDWRCFLFTVSPRLRVYKATGNNEHYKYLNHGQQTMPNGLGMGGQHGYFGLWLDSDFGRGHSRARPKCTTYGSPRLSGEEDFSVDSVEVWAVGRPPAPEEDEDGGCRKSVLDADLEVQAMMEMTGKTLHRRGLREPEEEEEDQGGASGSRRRTREGPQGAGGGPGRGLREPEEEEEAQRGASGSYVTCSIRPRGFSFPAFRAAPTSPRRVLLIILE</sequence>
<dbReference type="GO" id="GO:0031929">
    <property type="term" value="P:TOR signaling"/>
    <property type="evidence" value="ECO:0007669"/>
    <property type="project" value="TreeGrafter"/>
</dbReference>
<comment type="subcellular location">
    <subcellularLocation>
        <location evidence="3">Cytoplasm</location>
    </subcellularLocation>
    <subcellularLocation>
        <location evidence="2">Lysosome</location>
    </subcellularLocation>
    <subcellularLocation>
        <location evidence="1">Membrane</location>
    </subcellularLocation>
</comment>
<evidence type="ECO:0000256" key="1">
    <source>
        <dbReference type="ARBA" id="ARBA00004370"/>
    </source>
</evidence>
<keyword evidence="5" id="KW-0472">Membrane</keyword>
<feature type="domain" description="TLDc" evidence="11">
    <location>
        <begin position="238"/>
        <end position="407"/>
    </location>
</feature>
<dbReference type="PROSITE" id="PS51886">
    <property type="entry name" value="TLDC"/>
    <property type="match status" value="1"/>
</dbReference>
<keyword evidence="13" id="KW-1185">Reference proteome</keyword>
<evidence type="ECO:0000256" key="9">
    <source>
        <dbReference type="ARBA" id="ARBA00042134"/>
    </source>
</evidence>
<evidence type="ECO:0000256" key="7">
    <source>
        <dbReference type="ARBA" id="ARBA00039594"/>
    </source>
</evidence>
<evidence type="ECO:0000256" key="2">
    <source>
        <dbReference type="ARBA" id="ARBA00004371"/>
    </source>
</evidence>